<dbReference type="InterPro" id="IPR000683">
    <property type="entry name" value="Gfo/Idh/MocA-like_OxRdtase_N"/>
</dbReference>
<evidence type="ECO:0000313" key="3">
    <source>
        <dbReference type="EMBL" id="KCZ59432.1"/>
    </source>
</evidence>
<dbReference type="eggNOG" id="COG0673">
    <property type="taxonomic scope" value="Bacteria"/>
</dbReference>
<feature type="domain" description="GFO/IDH/MocA-like oxidoreductase" evidence="2">
    <location>
        <begin position="157"/>
        <end position="232"/>
    </location>
</feature>
<sequence>MTKLKVGVAGAGVFGNYHAQKAAASARTEFMGVYDIDQARAESVASTFGAPGMSDYKAFLDMCDAIVVAVPATFHEPLAREAIEAHCHVLVEKPLTLSGKTARSLADEAAARGRILQVGHQERFVARAMGVLSIDEAPLLIESVRAGPPAPDNRAGDVSVIWDLMIHDLDLAAMMLGTEFNGVTASGKRVHSRHLDEASAQFTYASGGVARLRASRAAEVRERTMRVVYPSGEIAINFLTRKVENSTPYEIRVDIAAELPDPLGAADEGFYAACLGLARSPVPAHGAVAAVAMAEAAEASALAKVDV</sequence>
<dbReference type="RefSeq" id="WP_034738310.1">
    <property type="nucleotide sequence ID" value="NZ_AWFG01000016.1"/>
</dbReference>
<accession>A0A062UQS0</accession>
<dbReference type="SUPFAM" id="SSF51735">
    <property type="entry name" value="NAD(P)-binding Rossmann-fold domains"/>
    <property type="match status" value="1"/>
</dbReference>
<dbReference type="OrthoDB" id="9815825at2"/>
<evidence type="ECO:0000313" key="4">
    <source>
        <dbReference type="Proteomes" id="UP000027190"/>
    </source>
</evidence>
<comment type="caution">
    <text evidence="3">The sequence shown here is derived from an EMBL/GenBank/DDBJ whole genome shotgun (WGS) entry which is preliminary data.</text>
</comment>
<keyword evidence="4" id="KW-1185">Reference proteome</keyword>
<gene>
    <name evidence="3" type="ORF">HY30_15030</name>
</gene>
<dbReference type="SUPFAM" id="SSF55347">
    <property type="entry name" value="Glyceraldehyde-3-phosphate dehydrogenase-like, C-terminal domain"/>
    <property type="match status" value="1"/>
</dbReference>
<evidence type="ECO:0000259" key="2">
    <source>
        <dbReference type="Pfam" id="PF22725"/>
    </source>
</evidence>
<organism evidence="3 4">
    <name type="scientific">Hyphomonas chukchiensis</name>
    <dbReference type="NCBI Taxonomy" id="1280947"/>
    <lineage>
        <taxon>Bacteria</taxon>
        <taxon>Pseudomonadati</taxon>
        <taxon>Pseudomonadota</taxon>
        <taxon>Alphaproteobacteria</taxon>
        <taxon>Hyphomonadales</taxon>
        <taxon>Hyphomonadaceae</taxon>
        <taxon>Hyphomonas</taxon>
    </lineage>
</organism>
<dbReference type="GO" id="GO:0000166">
    <property type="term" value="F:nucleotide binding"/>
    <property type="evidence" value="ECO:0007669"/>
    <property type="project" value="InterPro"/>
</dbReference>
<evidence type="ECO:0000259" key="1">
    <source>
        <dbReference type="Pfam" id="PF01408"/>
    </source>
</evidence>
<dbReference type="Gene3D" id="3.40.50.720">
    <property type="entry name" value="NAD(P)-binding Rossmann-like Domain"/>
    <property type="match status" value="1"/>
</dbReference>
<dbReference type="PANTHER" id="PTHR43377">
    <property type="entry name" value="BILIVERDIN REDUCTASE A"/>
    <property type="match status" value="1"/>
</dbReference>
<proteinExistence type="predicted"/>
<dbReference type="InterPro" id="IPR051450">
    <property type="entry name" value="Gfo/Idh/MocA_Oxidoreductases"/>
</dbReference>
<dbReference type="Pfam" id="PF22725">
    <property type="entry name" value="GFO_IDH_MocA_C3"/>
    <property type="match status" value="1"/>
</dbReference>
<name>A0A062UQS0_9PROT</name>
<feature type="domain" description="Gfo/Idh/MocA-like oxidoreductase N-terminal" evidence="1">
    <location>
        <begin position="4"/>
        <end position="120"/>
    </location>
</feature>
<dbReference type="Proteomes" id="UP000027190">
    <property type="component" value="Unassembled WGS sequence"/>
</dbReference>
<dbReference type="InterPro" id="IPR055170">
    <property type="entry name" value="GFO_IDH_MocA-like_dom"/>
</dbReference>
<reference evidence="3 4" key="1">
    <citation type="journal article" date="2014" name="Antonie Van Leeuwenhoek">
        <title>Hyphomonas beringensis sp. nov. and Hyphomonas chukchiensis sp. nov., isolated from surface seawater of the Bering Sea and Chukchi Sea.</title>
        <authorList>
            <person name="Li C."/>
            <person name="Lai Q."/>
            <person name="Li G."/>
            <person name="Dong C."/>
            <person name="Wang J."/>
            <person name="Liao Y."/>
            <person name="Shao Z."/>
        </authorList>
    </citation>
    <scope>NUCLEOTIDE SEQUENCE [LARGE SCALE GENOMIC DNA]</scope>
    <source>
        <strain evidence="3 4">BH-BN04-4</strain>
    </source>
</reference>
<protein>
    <submittedName>
        <fullName evidence="3">Uncharacterized protein</fullName>
    </submittedName>
</protein>
<dbReference type="PANTHER" id="PTHR43377:SF1">
    <property type="entry name" value="BILIVERDIN REDUCTASE A"/>
    <property type="match status" value="1"/>
</dbReference>
<dbReference type="InterPro" id="IPR036291">
    <property type="entry name" value="NAD(P)-bd_dom_sf"/>
</dbReference>
<dbReference type="AlphaFoldDB" id="A0A062UQS0"/>
<dbReference type="EMBL" id="AWFG01000016">
    <property type="protein sequence ID" value="KCZ59432.1"/>
    <property type="molecule type" value="Genomic_DNA"/>
</dbReference>
<dbReference type="STRING" id="1280947.HY30_15030"/>
<dbReference type="PATRIC" id="fig|1280947.3.peg.1327"/>
<dbReference type="Gene3D" id="3.30.360.10">
    <property type="entry name" value="Dihydrodipicolinate Reductase, domain 2"/>
    <property type="match status" value="1"/>
</dbReference>
<dbReference type="Pfam" id="PF01408">
    <property type="entry name" value="GFO_IDH_MocA"/>
    <property type="match status" value="1"/>
</dbReference>